<accession>A0A9K3CT16</accession>
<dbReference type="Proteomes" id="UP000265618">
    <property type="component" value="Unassembled WGS sequence"/>
</dbReference>
<dbReference type="GO" id="GO:0030145">
    <property type="term" value="F:manganese ion binding"/>
    <property type="evidence" value="ECO:0007669"/>
    <property type="project" value="TreeGrafter"/>
</dbReference>
<dbReference type="InterPro" id="IPR052915">
    <property type="entry name" value="RtcB-like"/>
</dbReference>
<organism evidence="12 13">
    <name type="scientific">Kipferlia bialata</name>
    <dbReference type="NCBI Taxonomy" id="797122"/>
    <lineage>
        <taxon>Eukaryota</taxon>
        <taxon>Metamonada</taxon>
        <taxon>Carpediemonas-like organisms</taxon>
        <taxon>Kipferlia</taxon>
    </lineage>
</organism>
<dbReference type="InterPro" id="IPR001233">
    <property type="entry name" value="RtcB"/>
</dbReference>
<dbReference type="PANTHER" id="PTHR43749:SF2">
    <property type="entry name" value="RNA-SPLICING LIGASE RTCB"/>
    <property type="match status" value="1"/>
</dbReference>
<evidence type="ECO:0000256" key="3">
    <source>
        <dbReference type="ARBA" id="ARBA00022723"/>
    </source>
</evidence>
<feature type="compositionally biased region" description="Basic residues" evidence="11">
    <location>
        <begin position="577"/>
        <end position="591"/>
    </location>
</feature>
<evidence type="ECO:0000256" key="7">
    <source>
        <dbReference type="ARBA" id="ARBA00047746"/>
    </source>
</evidence>
<dbReference type="GO" id="GO:0005525">
    <property type="term" value="F:GTP binding"/>
    <property type="evidence" value="ECO:0007669"/>
    <property type="project" value="UniProtKB-KW"/>
</dbReference>
<reference evidence="12 13" key="1">
    <citation type="journal article" date="2018" name="PLoS ONE">
        <title>The draft genome of Kipferlia bialata reveals reductive genome evolution in fornicate parasites.</title>
        <authorList>
            <person name="Tanifuji G."/>
            <person name="Takabayashi S."/>
            <person name="Kume K."/>
            <person name="Takagi M."/>
            <person name="Nakayama T."/>
            <person name="Kamikawa R."/>
            <person name="Inagaki Y."/>
            <person name="Hashimoto T."/>
        </authorList>
    </citation>
    <scope>NUCLEOTIDE SEQUENCE [LARGE SCALE GENOMIC DNA]</scope>
    <source>
        <strain evidence="12">NY0173</strain>
    </source>
</reference>
<feature type="binding site" evidence="9">
    <location>
        <begin position="424"/>
        <end position="427"/>
    </location>
    <ligand>
        <name>GMP</name>
        <dbReference type="ChEBI" id="CHEBI:58115"/>
    </ligand>
</feature>
<evidence type="ECO:0000256" key="11">
    <source>
        <dbReference type="SAM" id="MobiDB-lite"/>
    </source>
</evidence>
<dbReference type="GO" id="GO:0042245">
    <property type="term" value="P:RNA repair"/>
    <property type="evidence" value="ECO:0007669"/>
    <property type="project" value="TreeGrafter"/>
</dbReference>
<evidence type="ECO:0000256" key="5">
    <source>
        <dbReference type="ARBA" id="ARBA00023134"/>
    </source>
</evidence>
<evidence type="ECO:0000256" key="1">
    <source>
        <dbReference type="ARBA" id="ARBA00012726"/>
    </source>
</evidence>
<feature type="compositionally biased region" description="Basic and acidic residues" evidence="11">
    <location>
        <begin position="566"/>
        <end position="576"/>
    </location>
</feature>
<dbReference type="Gene3D" id="3.90.1860.10">
    <property type="entry name" value="tRNA-splicing ligase RtcB"/>
    <property type="match status" value="2"/>
</dbReference>
<dbReference type="InterPro" id="IPR036025">
    <property type="entry name" value="RtcB-like_sf"/>
</dbReference>
<sequence length="603" mass="66228">MGPTIEIKGERNTAIVYADEQLVEGECQKQIRSFIDHDAFATSKVRIMPDAHAGMGAVIGFTATLGELLVPSVVGVDIGCGVCAWKLGKGKIDFGVFDSHIRKTVPSGFGSRSACPNKKTVSSIYHSVRRSEDDTYEQFLEDMTVTCERIGYKMNKALKSMGTLGGGNHFIEIDESKETGDRYLCIHSGSRNFGLSVAMYHMAAAARYKGIQYFVDQSMSKHGKDTVPAHVKAYFAKDKEMRQQEAAAFASEEVGEAGTKRQILAAVRQLEDKNAGKFRSWVEQNAAMCPLEPGQGSDDYVFDMQVSQTFAQLNRRLMGMYLVDALPVPQGMEGEGEADGEGVRERETSPEAEEEEEETVIPIRCRAPDIESVHNYIDFTDKVVRKGAISARDGQPVIIPLNMADGTLIAVGKGNADWNCSAPHGAGRIMSRSKAFKTLDMGEYTSLMQKRGVFSTCVVEATLDEAPMAYKPADRVIEFVQDTIDITDHVMPIFNFKGMDDKWKRKSHQRPDKARDTAAKAAAAKQAATKEAATASALAGMSITPGATEGQDTEDTEDVVQPMRIQENRETRQGARDRKRRDGKRRRRGRGGAKPTGKDTSLT</sequence>
<proteinExistence type="predicted"/>
<evidence type="ECO:0000256" key="10">
    <source>
        <dbReference type="PIRSR" id="PIRSR601233-3"/>
    </source>
</evidence>
<feature type="binding site" evidence="10">
    <location>
        <position position="77"/>
    </location>
    <ligand>
        <name>Mn(2+)</name>
        <dbReference type="ChEBI" id="CHEBI:29035"/>
        <label>1</label>
    </ligand>
</feature>
<dbReference type="GO" id="GO:0006396">
    <property type="term" value="P:RNA processing"/>
    <property type="evidence" value="ECO:0007669"/>
    <property type="project" value="InterPro"/>
</dbReference>
<feature type="active site" description="GMP-histidine intermediate" evidence="8">
    <location>
        <position position="424"/>
    </location>
</feature>
<keyword evidence="13" id="KW-1185">Reference proteome</keyword>
<dbReference type="EMBL" id="BDIP01000596">
    <property type="protein sequence ID" value="GIQ82116.1"/>
    <property type="molecule type" value="Genomic_DNA"/>
</dbReference>
<dbReference type="OrthoDB" id="10249697at2759"/>
<evidence type="ECO:0000256" key="4">
    <source>
        <dbReference type="ARBA" id="ARBA00022741"/>
    </source>
</evidence>
<keyword evidence="3 10" id="KW-0479">Metal-binding</keyword>
<protein>
    <recommendedName>
        <fullName evidence="1">3'-phosphate/5'-hydroxy nucleic acid ligase</fullName>
        <ecNumber evidence="1">6.5.1.8</ecNumber>
    </recommendedName>
</protein>
<evidence type="ECO:0000256" key="6">
    <source>
        <dbReference type="ARBA" id="ARBA00023211"/>
    </source>
</evidence>
<dbReference type="SUPFAM" id="SSF103365">
    <property type="entry name" value="Hypothetical protein PH1602"/>
    <property type="match status" value="2"/>
</dbReference>
<evidence type="ECO:0000256" key="8">
    <source>
        <dbReference type="PIRSR" id="PIRSR601233-1"/>
    </source>
</evidence>
<dbReference type="GO" id="GO:0003909">
    <property type="term" value="F:DNA ligase activity"/>
    <property type="evidence" value="ECO:0007669"/>
    <property type="project" value="TreeGrafter"/>
</dbReference>
<feature type="binding site" evidence="9">
    <location>
        <begin position="168"/>
        <end position="172"/>
    </location>
    <ligand>
        <name>GMP</name>
        <dbReference type="ChEBI" id="CHEBI:58115"/>
    </ligand>
</feature>
<feature type="region of interest" description="Disordered" evidence="11">
    <location>
        <begin position="330"/>
        <end position="358"/>
    </location>
</feature>
<dbReference type="AlphaFoldDB" id="A0A9K3CT16"/>
<comment type="catalytic activity">
    <reaction evidence="7">
        <text>a 3'-end 3'-phospho-ribonucleotide-RNA + a 5'-end dephospho-ribonucleoside-RNA + GTP = a ribonucleotidyl-ribonucleotide-RNA + GMP + diphosphate</text>
        <dbReference type="Rhea" id="RHEA:68076"/>
        <dbReference type="Rhea" id="RHEA-COMP:10463"/>
        <dbReference type="Rhea" id="RHEA-COMP:13936"/>
        <dbReference type="Rhea" id="RHEA-COMP:17355"/>
        <dbReference type="ChEBI" id="CHEBI:33019"/>
        <dbReference type="ChEBI" id="CHEBI:37565"/>
        <dbReference type="ChEBI" id="CHEBI:58115"/>
        <dbReference type="ChEBI" id="CHEBI:83062"/>
        <dbReference type="ChEBI" id="CHEBI:138284"/>
        <dbReference type="ChEBI" id="CHEBI:173118"/>
        <dbReference type="EC" id="6.5.1.8"/>
    </reaction>
</comment>
<feature type="region of interest" description="Disordered" evidence="11">
    <location>
        <begin position="502"/>
        <end position="527"/>
    </location>
</feature>
<comment type="cofactor">
    <cofactor evidence="10">
        <name>Mn(2+)</name>
        <dbReference type="ChEBI" id="CHEBI:29035"/>
    </cofactor>
    <text evidence="10">Binds 2 manganese ions per subunit.</text>
</comment>
<feature type="binding site" evidence="10">
    <location>
        <position position="201"/>
    </location>
    <ligand>
        <name>Mn(2+)</name>
        <dbReference type="ChEBI" id="CHEBI:29035"/>
        <label>2</label>
    </ligand>
</feature>
<dbReference type="GO" id="GO:0170057">
    <property type="term" value="F:RNA ligase (GTP) activity"/>
    <property type="evidence" value="ECO:0007669"/>
    <property type="project" value="UniProtKB-EC"/>
</dbReference>
<comment type="caution">
    <text evidence="12">The sequence shown here is derived from an EMBL/GenBank/DDBJ whole genome shotgun (WGS) entry which is preliminary data.</text>
</comment>
<feature type="binding site" evidence="9">
    <location>
        <begin position="400"/>
        <end position="403"/>
    </location>
    <ligand>
        <name>GMP</name>
        <dbReference type="ChEBI" id="CHEBI:58115"/>
    </ligand>
</feature>
<dbReference type="EC" id="6.5.1.8" evidence="1"/>
<keyword evidence="5 9" id="KW-0342">GTP-binding</keyword>
<dbReference type="GO" id="GO:0006281">
    <property type="term" value="P:DNA repair"/>
    <property type="evidence" value="ECO:0007669"/>
    <property type="project" value="TreeGrafter"/>
</dbReference>
<dbReference type="Pfam" id="PF01139">
    <property type="entry name" value="RtcB"/>
    <property type="match status" value="1"/>
</dbReference>
<name>A0A9K3CT16_9EUKA</name>
<keyword evidence="6 10" id="KW-0464">Manganese</keyword>
<feature type="binding site" evidence="10">
    <location>
        <position position="169"/>
    </location>
    <ligand>
        <name>Mn(2+)</name>
        <dbReference type="ChEBI" id="CHEBI:29035"/>
        <label>1</label>
    </ligand>
</feature>
<feature type="compositionally biased region" description="Basic and acidic residues" evidence="11">
    <location>
        <begin position="502"/>
        <end position="518"/>
    </location>
</feature>
<evidence type="ECO:0000313" key="13">
    <source>
        <dbReference type="Proteomes" id="UP000265618"/>
    </source>
</evidence>
<gene>
    <name evidence="12" type="ORF">KIPB_003199</name>
</gene>
<keyword evidence="2 12" id="KW-0436">Ligase</keyword>
<dbReference type="PANTHER" id="PTHR43749">
    <property type="entry name" value="RNA-SPLICING LIGASE RTCB"/>
    <property type="match status" value="1"/>
</dbReference>
<keyword evidence="4 9" id="KW-0547">Nucleotide-binding</keyword>
<evidence type="ECO:0000256" key="9">
    <source>
        <dbReference type="PIRSR" id="PIRSR601233-2"/>
    </source>
</evidence>
<evidence type="ECO:0000313" key="12">
    <source>
        <dbReference type="EMBL" id="GIQ82116.1"/>
    </source>
</evidence>
<evidence type="ECO:0000256" key="2">
    <source>
        <dbReference type="ARBA" id="ARBA00022598"/>
    </source>
</evidence>
<feature type="region of interest" description="Disordered" evidence="11">
    <location>
        <begin position="539"/>
        <end position="603"/>
    </location>
</feature>